<dbReference type="InterPro" id="IPR017926">
    <property type="entry name" value="GATASE"/>
</dbReference>
<sequence>MMAVGCMRRGGTRAASSSFRRHMSTAQRPLRFLIVEGYNEEGRQELVDNGAIVASELYATMLTACAGHVPTTHHVIYPTDGPVTLPDLSQFDGVAWTGCRLTVHQANDPHVERHLELARQCYAFGIPQFGSCWASQVAVFAAGGKVAKNPNGREMGLARKIELTPEGRGHPLYEGKTRVFDAFTSHYDEITHLPPGAIKLGRNAFSLTQAVAVRHLKGEFWGLQYHPEYNLHEMARLTNARRQRLVNYGLFLDMAAADRYVAELEELHAHPDRKDIAWRLGIDTDVLDDDIRCIEVKNFIKHLVLPYNQSRVLVRTD</sequence>
<accession>A0A024TSR7</accession>
<name>A0A024TSR7_9STRA</name>
<dbReference type="OrthoDB" id="59438at2759"/>
<dbReference type="SUPFAM" id="SSF52317">
    <property type="entry name" value="Class I glutamine amidotransferase-like"/>
    <property type="match status" value="1"/>
</dbReference>
<dbReference type="STRING" id="157072.A0A024TSR7"/>
<evidence type="ECO:0000313" key="2">
    <source>
        <dbReference type="EMBL" id="ETV97039.1"/>
    </source>
</evidence>
<dbReference type="CDD" id="cd01741">
    <property type="entry name" value="GATase1_1"/>
    <property type="match status" value="1"/>
</dbReference>
<organism evidence="2">
    <name type="scientific">Aphanomyces invadans</name>
    <dbReference type="NCBI Taxonomy" id="157072"/>
    <lineage>
        <taxon>Eukaryota</taxon>
        <taxon>Sar</taxon>
        <taxon>Stramenopiles</taxon>
        <taxon>Oomycota</taxon>
        <taxon>Saprolegniomycetes</taxon>
        <taxon>Saprolegniales</taxon>
        <taxon>Verrucalvaceae</taxon>
        <taxon>Aphanomyces</taxon>
    </lineage>
</organism>
<dbReference type="InterPro" id="IPR044992">
    <property type="entry name" value="ChyE-like"/>
</dbReference>
<dbReference type="EMBL" id="KI913974">
    <property type="protein sequence ID" value="ETV97039.1"/>
    <property type="molecule type" value="Genomic_DNA"/>
</dbReference>
<reference evidence="2" key="1">
    <citation type="submission" date="2013-12" db="EMBL/GenBank/DDBJ databases">
        <title>The Genome Sequence of Aphanomyces invadans NJM9701.</title>
        <authorList>
            <consortium name="The Broad Institute Genomics Platform"/>
            <person name="Russ C."/>
            <person name="Tyler B."/>
            <person name="van West P."/>
            <person name="Dieguez-Uribeondo J."/>
            <person name="Young S.K."/>
            <person name="Zeng Q."/>
            <person name="Gargeya S."/>
            <person name="Fitzgerald M."/>
            <person name="Abouelleil A."/>
            <person name="Alvarado L."/>
            <person name="Chapman S.B."/>
            <person name="Gainer-Dewar J."/>
            <person name="Goldberg J."/>
            <person name="Griggs A."/>
            <person name="Gujja S."/>
            <person name="Hansen M."/>
            <person name="Howarth C."/>
            <person name="Imamovic A."/>
            <person name="Ireland A."/>
            <person name="Larimer J."/>
            <person name="McCowan C."/>
            <person name="Murphy C."/>
            <person name="Pearson M."/>
            <person name="Poon T.W."/>
            <person name="Priest M."/>
            <person name="Roberts A."/>
            <person name="Saif S."/>
            <person name="Shea T."/>
            <person name="Sykes S."/>
            <person name="Wortman J."/>
            <person name="Nusbaum C."/>
            <person name="Birren B."/>
        </authorList>
    </citation>
    <scope>NUCLEOTIDE SEQUENCE [LARGE SCALE GENOMIC DNA]</scope>
    <source>
        <strain evidence="2">NJM9701</strain>
    </source>
</reference>
<dbReference type="AlphaFoldDB" id="A0A024TSR7"/>
<protein>
    <recommendedName>
        <fullName evidence="1">Glutamine amidotransferase domain-containing protein</fullName>
    </recommendedName>
</protein>
<feature type="domain" description="Glutamine amidotransferase" evidence="1">
    <location>
        <begin position="108"/>
        <end position="234"/>
    </location>
</feature>
<evidence type="ECO:0000259" key="1">
    <source>
        <dbReference type="Pfam" id="PF00117"/>
    </source>
</evidence>
<dbReference type="Pfam" id="PF00117">
    <property type="entry name" value="GATase"/>
    <property type="match status" value="1"/>
</dbReference>
<dbReference type="PROSITE" id="PS51273">
    <property type="entry name" value="GATASE_TYPE_1"/>
    <property type="match status" value="1"/>
</dbReference>
<dbReference type="PANTHER" id="PTHR42695">
    <property type="entry name" value="GLUTAMINE AMIDOTRANSFERASE YLR126C-RELATED"/>
    <property type="match status" value="1"/>
</dbReference>
<dbReference type="RefSeq" id="XP_008874285.1">
    <property type="nucleotide sequence ID" value="XM_008876063.1"/>
</dbReference>
<proteinExistence type="predicted"/>
<dbReference type="InterPro" id="IPR029062">
    <property type="entry name" value="Class_I_gatase-like"/>
</dbReference>
<dbReference type="GeneID" id="20086919"/>
<dbReference type="GO" id="GO:0005829">
    <property type="term" value="C:cytosol"/>
    <property type="evidence" value="ECO:0007669"/>
    <property type="project" value="TreeGrafter"/>
</dbReference>
<dbReference type="Gene3D" id="3.40.50.880">
    <property type="match status" value="1"/>
</dbReference>
<dbReference type="VEuPathDB" id="FungiDB:H310_09869"/>
<dbReference type="PANTHER" id="PTHR42695:SF5">
    <property type="entry name" value="GLUTAMINE AMIDOTRANSFERASE YLR126C-RELATED"/>
    <property type="match status" value="1"/>
</dbReference>
<dbReference type="eggNOG" id="ENOG502QTCX">
    <property type="taxonomic scope" value="Eukaryota"/>
</dbReference>
<gene>
    <name evidence="2" type="ORF">H310_09869</name>
</gene>